<gene>
    <name evidence="2" type="ORF">KIW84_044235</name>
</gene>
<organism evidence="2 3">
    <name type="scientific">Pisum sativum</name>
    <name type="common">Garden pea</name>
    <name type="synonym">Lathyrus oleraceus</name>
    <dbReference type="NCBI Taxonomy" id="3888"/>
    <lineage>
        <taxon>Eukaryota</taxon>
        <taxon>Viridiplantae</taxon>
        <taxon>Streptophyta</taxon>
        <taxon>Embryophyta</taxon>
        <taxon>Tracheophyta</taxon>
        <taxon>Spermatophyta</taxon>
        <taxon>Magnoliopsida</taxon>
        <taxon>eudicotyledons</taxon>
        <taxon>Gunneridae</taxon>
        <taxon>Pentapetalae</taxon>
        <taxon>rosids</taxon>
        <taxon>fabids</taxon>
        <taxon>Fabales</taxon>
        <taxon>Fabaceae</taxon>
        <taxon>Papilionoideae</taxon>
        <taxon>50 kb inversion clade</taxon>
        <taxon>NPAAA clade</taxon>
        <taxon>Hologalegina</taxon>
        <taxon>IRL clade</taxon>
        <taxon>Fabeae</taxon>
        <taxon>Lathyrus</taxon>
    </lineage>
</organism>
<reference evidence="2 3" key="1">
    <citation type="journal article" date="2022" name="Nat. Genet.">
        <title>Improved pea reference genome and pan-genome highlight genomic features and evolutionary characteristics.</title>
        <authorList>
            <person name="Yang T."/>
            <person name="Liu R."/>
            <person name="Luo Y."/>
            <person name="Hu S."/>
            <person name="Wang D."/>
            <person name="Wang C."/>
            <person name="Pandey M.K."/>
            <person name="Ge S."/>
            <person name="Xu Q."/>
            <person name="Li N."/>
            <person name="Li G."/>
            <person name="Huang Y."/>
            <person name="Saxena R.K."/>
            <person name="Ji Y."/>
            <person name="Li M."/>
            <person name="Yan X."/>
            <person name="He Y."/>
            <person name="Liu Y."/>
            <person name="Wang X."/>
            <person name="Xiang C."/>
            <person name="Varshney R.K."/>
            <person name="Ding H."/>
            <person name="Gao S."/>
            <person name="Zong X."/>
        </authorList>
    </citation>
    <scope>NUCLEOTIDE SEQUENCE [LARGE SCALE GENOMIC DNA]</scope>
    <source>
        <strain evidence="2 3">cv. Zhongwan 6</strain>
    </source>
</reference>
<name>A0A9D5ASR9_PEA</name>
<keyword evidence="3" id="KW-1185">Reference proteome</keyword>
<evidence type="ECO:0000313" key="3">
    <source>
        <dbReference type="Proteomes" id="UP001058974"/>
    </source>
</evidence>
<dbReference type="Gramene" id="Psat04G0423500-T1">
    <property type="protein sequence ID" value="KAI5420368.1"/>
    <property type="gene ID" value="KIW84_044235"/>
</dbReference>
<dbReference type="Proteomes" id="UP001058974">
    <property type="component" value="Chromosome 4"/>
</dbReference>
<dbReference type="AlphaFoldDB" id="A0A9D5ASR9"/>
<proteinExistence type="predicted"/>
<comment type="caution">
    <text evidence="2">The sequence shown here is derived from an EMBL/GenBank/DDBJ whole genome shotgun (WGS) entry which is preliminary data.</text>
</comment>
<evidence type="ECO:0000256" key="1">
    <source>
        <dbReference type="SAM" id="MobiDB-lite"/>
    </source>
</evidence>
<protein>
    <submittedName>
        <fullName evidence="2">Uncharacterized protein</fullName>
    </submittedName>
</protein>
<feature type="region of interest" description="Disordered" evidence="1">
    <location>
        <begin position="82"/>
        <end position="118"/>
    </location>
</feature>
<dbReference type="EMBL" id="JAMSHJ010000004">
    <property type="protein sequence ID" value="KAI5420368.1"/>
    <property type="molecule type" value="Genomic_DNA"/>
</dbReference>
<accession>A0A9D5ASR9</accession>
<evidence type="ECO:0000313" key="2">
    <source>
        <dbReference type="EMBL" id="KAI5420368.1"/>
    </source>
</evidence>
<sequence>MSICNLAIGNPGFIARLTQAKIHMGYGWFVECSNVDGAVSVLKNLRGCPGLINVENHSSGVHGAPFSQSNWHYPGSREISEAGVRKPDGYDHLSLDPHRGNVPHVHSGTRGPSIPPPP</sequence>
<feature type="compositionally biased region" description="Basic and acidic residues" evidence="1">
    <location>
        <begin position="82"/>
        <end position="99"/>
    </location>
</feature>